<dbReference type="Pfam" id="PF25900">
    <property type="entry name" value="PAPPA"/>
    <property type="match status" value="1"/>
</dbReference>
<evidence type="ECO:0000313" key="2">
    <source>
        <dbReference type="Proteomes" id="UP000695022"/>
    </source>
</evidence>
<accession>A0ABM1F2B6</accession>
<dbReference type="GeneID" id="106818389"/>
<feature type="domain" description="Pappalysin-1 SD scarf" evidence="1">
    <location>
        <begin position="70"/>
        <end position="196"/>
    </location>
</feature>
<protein>
    <submittedName>
        <fullName evidence="3">Pappalysin-1-like</fullName>
    </submittedName>
</protein>
<dbReference type="InterPro" id="IPR043543">
    <property type="entry name" value="PAPPA/PAPPA2"/>
</dbReference>
<dbReference type="PANTHER" id="PTHR46130:SF3">
    <property type="entry name" value="CHROMOSOME UNDETERMINED SCAFFOLD_33, WHOLE GENOME SHOTGUN SEQUENCE"/>
    <property type="match status" value="1"/>
</dbReference>
<dbReference type="PANTHER" id="PTHR46130">
    <property type="entry name" value="LAMGL DOMAIN-CONTAINING PROTEIN"/>
    <property type="match status" value="1"/>
</dbReference>
<reference evidence="3" key="1">
    <citation type="submission" date="2025-08" db="UniProtKB">
        <authorList>
            <consortium name="RefSeq"/>
        </authorList>
    </citation>
    <scope>IDENTIFICATION</scope>
</reference>
<organism evidence="2 3">
    <name type="scientific">Priapulus caudatus</name>
    <name type="common">Priapulid worm</name>
    <dbReference type="NCBI Taxonomy" id="37621"/>
    <lineage>
        <taxon>Eukaryota</taxon>
        <taxon>Metazoa</taxon>
        <taxon>Ecdysozoa</taxon>
        <taxon>Scalidophora</taxon>
        <taxon>Priapulida</taxon>
        <taxon>Priapulimorpha</taxon>
        <taxon>Priapulimorphida</taxon>
        <taxon>Priapulidae</taxon>
        <taxon>Priapulus</taxon>
    </lineage>
</organism>
<name>A0ABM1F2B6_PRICU</name>
<evidence type="ECO:0000259" key="1">
    <source>
        <dbReference type="Pfam" id="PF25900"/>
    </source>
</evidence>
<keyword evidence="2" id="KW-1185">Reference proteome</keyword>
<dbReference type="InterPro" id="IPR058897">
    <property type="entry name" value="PAPPA_SD_C"/>
</dbReference>
<sequence length="197" mass="21263">EDCSSEFTPQQVARMHCYLDLKYQTWQQEKRPSPVPLAPSIVTATNTSVTLSWVPPLGRGAMQPTAMCDDCIADDRLVQYATAATAPGSRDDGSFYSATQAVGPPDADACDASGRAWVAYPLDCGATGCTIELSFDVPVAPSTMTLWVTWYAKDGLRDVVLVYTDGSELSLGAVPVYCDMPYTASFDGILKKVTKLR</sequence>
<dbReference type="RefSeq" id="XP_014678587.1">
    <property type="nucleotide sequence ID" value="XM_014823101.1"/>
</dbReference>
<gene>
    <name evidence="3" type="primary">LOC106818389</name>
</gene>
<proteinExistence type="predicted"/>
<feature type="non-terminal residue" evidence="3">
    <location>
        <position position="1"/>
    </location>
</feature>
<evidence type="ECO:0000313" key="3">
    <source>
        <dbReference type="RefSeq" id="XP_014678587.1"/>
    </source>
</evidence>
<dbReference type="Proteomes" id="UP000695022">
    <property type="component" value="Unplaced"/>
</dbReference>